<dbReference type="EMBL" id="UYRU01067662">
    <property type="protein sequence ID" value="VDN16946.1"/>
    <property type="molecule type" value="Genomic_DNA"/>
</dbReference>
<dbReference type="Proteomes" id="UP000281553">
    <property type="component" value="Unassembled WGS sequence"/>
</dbReference>
<reference evidence="2 3" key="1">
    <citation type="submission" date="2018-11" db="EMBL/GenBank/DDBJ databases">
        <authorList>
            <consortium name="Pathogen Informatics"/>
        </authorList>
    </citation>
    <scope>NUCLEOTIDE SEQUENCE [LARGE SCALE GENOMIC DNA]</scope>
</reference>
<dbReference type="OrthoDB" id="10629171at2759"/>
<feature type="region of interest" description="Disordered" evidence="1">
    <location>
        <begin position="1"/>
        <end position="25"/>
    </location>
</feature>
<feature type="compositionally biased region" description="Acidic residues" evidence="1">
    <location>
        <begin position="1"/>
        <end position="13"/>
    </location>
</feature>
<proteinExistence type="predicted"/>
<dbReference type="AlphaFoldDB" id="A0A3P7PFW9"/>
<organism evidence="2 3">
    <name type="scientific">Dibothriocephalus latus</name>
    <name type="common">Fish tapeworm</name>
    <name type="synonym">Diphyllobothrium latum</name>
    <dbReference type="NCBI Taxonomy" id="60516"/>
    <lineage>
        <taxon>Eukaryota</taxon>
        <taxon>Metazoa</taxon>
        <taxon>Spiralia</taxon>
        <taxon>Lophotrochozoa</taxon>
        <taxon>Platyhelminthes</taxon>
        <taxon>Cestoda</taxon>
        <taxon>Eucestoda</taxon>
        <taxon>Diphyllobothriidea</taxon>
        <taxon>Diphyllobothriidae</taxon>
        <taxon>Dibothriocephalus</taxon>
    </lineage>
</organism>
<keyword evidence="3" id="KW-1185">Reference proteome</keyword>
<accession>A0A3P7PFW9</accession>
<protein>
    <submittedName>
        <fullName evidence="2">Uncharacterized protein</fullName>
    </submittedName>
</protein>
<evidence type="ECO:0000313" key="3">
    <source>
        <dbReference type="Proteomes" id="UP000281553"/>
    </source>
</evidence>
<gene>
    <name evidence="2" type="ORF">DILT_LOCUS12777</name>
</gene>
<name>A0A3P7PFW9_DIBLA</name>
<sequence length="169" mass="19491">MMADADDDDEDDANPAQTPASRMNPLQLLNQALEHGARSTVRQYRKNMAAYQQQSMMDPGIELRPLLHHQASDAMVPSRHASVVEEIVVHQTDVRKPSRAAEKESFWSRFKASCLICHMFFLSTIDRTIRLLNGVTREHRRVRRTIDLEKRMVKRRVLAIVEKSPEDTQ</sequence>
<evidence type="ECO:0000256" key="1">
    <source>
        <dbReference type="SAM" id="MobiDB-lite"/>
    </source>
</evidence>
<evidence type="ECO:0000313" key="2">
    <source>
        <dbReference type="EMBL" id="VDN16946.1"/>
    </source>
</evidence>